<evidence type="ECO:0000313" key="2">
    <source>
        <dbReference type="Proteomes" id="UP000075320"/>
    </source>
</evidence>
<name>A0A150WLR9_BDEBC</name>
<reference evidence="1 2" key="1">
    <citation type="submission" date="2016-03" db="EMBL/GenBank/DDBJ databases">
        <authorList>
            <person name="Ploux O."/>
        </authorList>
    </citation>
    <scope>NUCLEOTIDE SEQUENCE [LARGE SCALE GENOMIC DNA]</scope>
    <source>
        <strain evidence="1 2">R0</strain>
    </source>
</reference>
<keyword evidence="2" id="KW-1185">Reference proteome</keyword>
<gene>
    <name evidence="1" type="ORF">AZI86_11260</name>
</gene>
<comment type="caution">
    <text evidence="1">The sequence shown here is derived from an EMBL/GenBank/DDBJ whole genome shotgun (WGS) entry which is preliminary data.</text>
</comment>
<organism evidence="1 2">
    <name type="scientific">Bdellovibrio bacteriovorus</name>
    <dbReference type="NCBI Taxonomy" id="959"/>
    <lineage>
        <taxon>Bacteria</taxon>
        <taxon>Pseudomonadati</taxon>
        <taxon>Bdellovibrionota</taxon>
        <taxon>Bdellovibrionia</taxon>
        <taxon>Bdellovibrionales</taxon>
        <taxon>Pseudobdellovibrionaceae</taxon>
        <taxon>Bdellovibrio</taxon>
    </lineage>
</organism>
<proteinExistence type="predicted"/>
<dbReference type="EMBL" id="LUKE01000002">
    <property type="protein sequence ID" value="KYG64775.1"/>
    <property type="molecule type" value="Genomic_DNA"/>
</dbReference>
<accession>A0A150WLR9</accession>
<dbReference type="AlphaFoldDB" id="A0A150WLR9"/>
<dbReference type="Proteomes" id="UP000075320">
    <property type="component" value="Unassembled WGS sequence"/>
</dbReference>
<evidence type="ECO:0000313" key="1">
    <source>
        <dbReference type="EMBL" id="KYG64775.1"/>
    </source>
</evidence>
<sequence>MAHAEVTRVLVSVGELGPNKDLQWRKEICADIHNIGNQMMTEGVQVTCRQDSIHVIDTYLQQLKGDNQYHIRVLKGFKGAYRLSVSNWNRQFESDFATLGWNIGREPHTRDLGQDGLMVVLTNFFSYLENETALKTEWLLNARTLSNAITYDFKNLSFKSVKDRKRISVATALRLFEQENPENMDYLRSRQEMALAYAAIARNDLNILNPEDNLLDILEKAALQGRQAALRWSRVITFDERAVSKLTLELIQEASDEALPGGNDVQQRPVTSELPTPKKALGKLVYLF</sequence>
<protein>
    <submittedName>
        <fullName evidence="1">Uncharacterized protein</fullName>
    </submittedName>
</protein>